<gene>
    <name evidence="1" type="ORF">A8C75_14170</name>
</gene>
<evidence type="ECO:0000313" key="1">
    <source>
        <dbReference type="EMBL" id="ANG63503.1"/>
    </source>
</evidence>
<protein>
    <submittedName>
        <fullName evidence="1">Uncharacterized protein</fullName>
    </submittedName>
</protein>
<keyword evidence="2" id="KW-1185">Reference proteome</keyword>
<reference evidence="1 2" key="2">
    <citation type="journal article" date="2018" name="Int. J. Syst. Evol. Microbiol.">
        <title>Marinobacterium aestuarii sp. nov., a benzene-degrading marine bacterium isolated from estuary sediment.</title>
        <authorList>
            <person name="Bae S.S."/>
            <person name="Jung J."/>
            <person name="Chung D."/>
            <person name="Baek K."/>
        </authorList>
    </citation>
    <scope>NUCLEOTIDE SEQUENCE [LARGE SCALE GENOMIC DNA]</scope>
    <source>
        <strain evidence="1 2">ST58-10</strain>
    </source>
</reference>
<proteinExistence type="predicted"/>
<accession>A0A1A9F189</accession>
<evidence type="ECO:0000313" key="2">
    <source>
        <dbReference type="Proteomes" id="UP000078070"/>
    </source>
</evidence>
<dbReference type="Proteomes" id="UP000078070">
    <property type="component" value="Chromosome"/>
</dbReference>
<dbReference type="KEGG" id="mars:A8C75_14170"/>
<organism evidence="1 2">
    <name type="scientific">Marinobacterium aestuarii</name>
    <dbReference type="NCBI Taxonomy" id="1821621"/>
    <lineage>
        <taxon>Bacteria</taxon>
        <taxon>Pseudomonadati</taxon>
        <taxon>Pseudomonadota</taxon>
        <taxon>Gammaproteobacteria</taxon>
        <taxon>Oceanospirillales</taxon>
        <taxon>Oceanospirillaceae</taxon>
        <taxon>Marinobacterium</taxon>
    </lineage>
</organism>
<sequence>MDWATPQEVRFWASILLCEDADGPKILLYPEHTTFALLDSQSVDLRDGDTQLELRRLVIDGVASNGEALAPIHLFENEVNLDRQAELLSQIGETDHVLLRGVTCLIKCDMLSRYYEFTEEATIVAFIALEASFSLVVNALKVNGIANPSATDAGRWLDDTFNRPLGIDPGERKYFEELYEQRVITMHPSSRYGDCPYAPLAVDDLFDLRRDLREVFAYLVSGGHGPEFGRRLKERGMA</sequence>
<name>A0A1A9F189_9GAMM</name>
<dbReference type="EMBL" id="CP015839">
    <property type="protein sequence ID" value="ANG63503.1"/>
    <property type="molecule type" value="Genomic_DNA"/>
</dbReference>
<reference evidence="2" key="1">
    <citation type="submission" date="2016-05" db="EMBL/GenBank/DDBJ databases">
        <authorList>
            <person name="Baek K."/>
            <person name="Yang S.-J."/>
        </authorList>
    </citation>
    <scope>NUCLEOTIDE SEQUENCE [LARGE SCALE GENOMIC DNA]</scope>
    <source>
        <strain evidence="2">ST58-10</strain>
    </source>
</reference>
<dbReference type="AlphaFoldDB" id="A0A1A9F189"/>